<dbReference type="Proteomes" id="UP000055611">
    <property type="component" value="Chromosome"/>
</dbReference>
<dbReference type="KEGG" id="dej:AWY79_15070"/>
<dbReference type="InterPro" id="IPR014004">
    <property type="entry name" value="Transpt-assoc_nodulatn_dom_bac"/>
</dbReference>
<keyword evidence="5" id="KW-1185">Reference proteome</keyword>
<dbReference type="RefSeq" id="WP_078063802.1">
    <property type="nucleotide sequence ID" value="NZ_CP014206.1"/>
</dbReference>
<dbReference type="Proteomes" id="UP000295506">
    <property type="component" value="Unassembled WGS sequence"/>
</dbReference>
<protein>
    <submittedName>
        <fullName evidence="4">Hyperosmotically inducible protein</fullName>
    </submittedName>
    <submittedName>
        <fullName evidence="3">Transporter</fullName>
    </submittedName>
</protein>
<keyword evidence="1" id="KW-0732">Signal</keyword>
<evidence type="ECO:0000313" key="4">
    <source>
        <dbReference type="EMBL" id="TDT90616.1"/>
    </source>
</evidence>
<dbReference type="PROSITE" id="PS50914">
    <property type="entry name" value="BON"/>
    <property type="match status" value="1"/>
</dbReference>
<evidence type="ECO:0000313" key="5">
    <source>
        <dbReference type="Proteomes" id="UP000055611"/>
    </source>
</evidence>
<sequence length="185" mass="19868">MNNPFRLAACLTILCLALGSAAWTPWGAIYGSARDERSVGDQASDNKISLSIKGTLADKDSKLALKVHVYCFLGHVYLVGAIDDKDFRAFAIRTAKGTENVGKVTDYFKKETDTTADDLEIAAKVRTDLIAEGDLSATQIEQEVMDGEVVLLGMVRSKADAALAVKVARGVKGVKKVTSFLIPSK</sequence>
<dbReference type="Pfam" id="PF04972">
    <property type="entry name" value="BON"/>
    <property type="match status" value="2"/>
</dbReference>
<reference evidence="3 5" key="1">
    <citation type="journal article" date="2016" name="Front. Microbiol.">
        <title>Genome Sequence of the Piezophilic, Mesophilic Sulfate-Reducing Bacterium Desulfovibrio indicus J2T.</title>
        <authorList>
            <person name="Cao J."/>
            <person name="Maignien L."/>
            <person name="Shao Z."/>
            <person name="Alain K."/>
            <person name="Jebbar M."/>
        </authorList>
    </citation>
    <scope>NUCLEOTIDE SEQUENCE [LARGE SCALE GENOMIC DNA]</scope>
    <source>
        <strain evidence="3 5">J2</strain>
    </source>
</reference>
<dbReference type="EMBL" id="CP014206">
    <property type="protein sequence ID" value="AMK12330.1"/>
    <property type="molecule type" value="Genomic_DNA"/>
</dbReference>
<dbReference type="AlphaFoldDB" id="A0A126QQL3"/>
<dbReference type="PANTHER" id="PTHR34606:SF15">
    <property type="entry name" value="BON DOMAIN-CONTAINING PROTEIN"/>
    <property type="match status" value="1"/>
</dbReference>
<feature type="signal peptide" evidence="1">
    <location>
        <begin position="1"/>
        <end position="22"/>
    </location>
</feature>
<dbReference type="InterPro" id="IPR007055">
    <property type="entry name" value="BON_dom"/>
</dbReference>
<evidence type="ECO:0000313" key="6">
    <source>
        <dbReference type="Proteomes" id="UP000295506"/>
    </source>
</evidence>
<dbReference type="SMART" id="SM00749">
    <property type="entry name" value="BON"/>
    <property type="match status" value="1"/>
</dbReference>
<name>A0A126QQL3_9BACT</name>
<evidence type="ECO:0000313" key="3">
    <source>
        <dbReference type="EMBL" id="AMK12330.1"/>
    </source>
</evidence>
<dbReference type="Gene3D" id="3.30.1340.30">
    <property type="match status" value="1"/>
</dbReference>
<proteinExistence type="predicted"/>
<evidence type="ECO:0000256" key="1">
    <source>
        <dbReference type="SAM" id="SignalP"/>
    </source>
</evidence>
<dbReference type="InterPro" id="IPR051686">
    <property type="entry name" value="Lipoprotein_DolP"/>
</dbReference>
<dbReference type="EMBL" id="SOBK01000002">
    <property type="protein sequence ID" value="TDT90616.1"/>
    <property type="molecule type" value="Genomic_DNA"/>
</dbReference>
<dbReference type="OrthoDB" id="5459784at2"/>
<reference evidence="4 6" key="2">
    <citation type="submission" date="2019-03" db="EMBL/GenBank/DDBJ databases">
        <title>Genomic Encyclopedia of Type Strains, Phase IV (KMG-IV): sequencing the most valuable type-strain genomes for metagenomic binning, comparative biology and taxonomic classification.</title>
        <authorList>
            <person name="Goeker M."/>
        </authorList>
    </citation>
    <scope>NUCLEOTIDE SEQUENCE [LARGE SCALE GENOMIC DNA]</scope>
    <source>
        <strain evidence="4 6">DSM 101483</strain>
    </source>
</reference>
<organism evidence="4 6">
    <name type="scientific">Pseudodesulfovibrio indicus</name>
    <dbReference type="NCBI Taxonomy" id="1716143"/>
    <lineage>
        <taxon>Bacteria</taxon>
        <taxon>Pseudomonadati</taxon>
        <taxon>Thermodesulfobacteriota</taxon>
        <taxon>Desulfovibrionia</taxon>
        <taxon>Desulfovibrionales</taxon>
        <taxon>Desulfovibrionaceae</taxon>
    </lineage>
</organism>
<dbReference type="PANTHER" id="PTHR34606">
    <property type="entry name" value="BON DOMAIN-CONTAINING PROTEIN"/>
    <property type="match status" value="1"/>
</dbReference>
<accession>A0A126QQL3</accession>
<gene>
    <name evidence="3" type="ORF">AWY79_15070</name>
    <name evidence="4" type="ORF">EDC59_10246</name>
</gene>
<feature type="chain" id="PRO_5044548218" evidence="1">
    <location>
        <begin position="23"/>
        <end position="185"/>
    </location>
</feature>
<evidence type="ECO:0000259" key="2">
    <source>
        <dbReference type="PROSITE" id="PS50914"/>
    </source>
</evidence>
<feature type="domain" description="BON" evidence="2">
    <location>
        <begin position="117"/>
        <end position="185"/>
    </location>
</feature>